<evidence type="ECO:0000259" key="1">
    <source>
        <dbReference type="Pfam" id="PF21530"/>
    </source>
</evidence>
<dbReference type="Gene3D" id="2.30.30.940">
    <property type="match status" value="1"/>
</dbReference>
<dbReference type="InterPro" id="IPR027417">
    <property type="entry name" value="P-loop_NTPase"/>
</dbReference>
<feature type="domain" description="DNA helicase Pif1-like 2B" evidence="1">
    <location>
        <begin position="32"/>
        <end position="76"/>
    </location>
</feature>
<evidence type="ECO:0000313" key="2">
    <source>
        <dbReference type="EMBL" id="KAJ8876360.1"/>
    </source>
</evidence>
<proteinExistence type="predicted"/>
<accession>A0ABQ9GWF5</accession>
<dbReference type="SUPFAM" id="SSF52540">
    <property type="entry name" value="P-loop containing nucleoside triphosphate hydrolases"/>
    <property type="match status" value="1"/>
</dbReference>
<sequence>MMSRLAAQGRVYMSVDQLEDTDEQGSMNVPTEFLNSLTISSLPTHSLTLAVGAVVILLRNIDPKNGLCNGTRLVVVCMNDNVTDCKIITASFKGDRSEAVSQRLAFAMTINKSQGQTFDQVGIYLPQPVFSHGQFHVALSRAKQVNAVHILAKRPVGIPFTKEHTDKHFALNASSDLSIMNTSPLLRLGAGQQHLDIIDAPSLNVVPLVCIS</sequence>
<evidence type="ECO:0000313" key="3">
    <source>
        <dbReference type="Proteomes" id="UP001159363"/>
    </source>
</evidence>
<dbReference type="PANTHER" id="PTHR10492:SF57">
    <property type="entry name" value="ATP-DEPENDENT DNA HELICASE"/>
    <property type="match status" value="1"/>
</dbReference>
<dbReference type="CDD" id="cd18809">
    <property type="entry name" value="SF1_C_RecD"/>
    <property type="match status" value="1"/>
</dbReference>
<dbReference type="InterPro" id="IPR049163">
    <property type="entry name" value="Pif1-like_2B_dom"/>
</dbReference>
<name>A0ABQ9GWF5_9NEOP</name>
<dbReference type="Gene3D" id="3.40.50.300">
    <property type="entry name" value="P-loop containing nucleotide triphosphate hydrolases"/>
    <property type="match status" value="1"/>
</dbReference>
<keyword evidence="3" id="KW-1185">Reference proteome</keyword>
<comment type="caution">
    <text evidence="2">The sequence shown here is derived from an EMBL/GenBank/DDBJ whole genome shotgun (WGS) entry which is preliminary data.</text>
</comment>
<dbReference type="PANTHER" id="PTHR10492">
    <property type="match status" value="1"/>
</dbReference>
<protein>
    <recommendedName>
        <fullName evidence="1">DNA helicase Pif1-like 2B domain-containing protein</fullName>
    </recommendedName>
</protein>
<gene>
    <name evidence="2" type="ORF">PR048_020805</name>
</gene>
<dbReference type="Proteomes" id="UP001159363">
    <property type="component" value="Chromosome 7"/>
</dbReference>
<dbReference type="Pfam" id="PF21530">
    <property type="entry name" value="Pif1_2B_dom"/>
    <property type="match status" value="1"/>
</dbReference>
<organism evidence="2 3">
    <name type="scientific">Dryococelus australis</name>
    <dbReference type="NCBI Taxonomy" id="614101"/>
    <lineage>
        <taxon>Eukaryota</taxon>
        <taxon>Metazoa</taxon>
        <taxon>Ecdysozoa</taxon>
        <taxon>Arthropoda</taxon>
        <taxon>Hexapoda</taxon>
        <taxon>Insecta</taxon>
        <taxon>Pterygota</taxon>
        <taxon>Neoptera</taxon>
        <taxon>Polyneoptera</taxon>
        <taxon>Phasmatodea</taxon>
        <taxon>Verophasmatodea</taxon>
        <taxon>Anareolatae</taxon>
        <taxon>Phasmatidae</taxon>
        <taxon>Eurycanthinae</taxon>
        <taxon>Dryococelus</taxon>
    </lineage>
</organism>
<reference evidence="2 3" key="1">
    <citation type="submission" date="2023-02" db="EMBL/GenBank/DDBJ databases">
        <title>LHISI_Scaffold_Assembly.</title>
        <authorList>
            <person name="Stuart O.P."/>
            <person name="Cleave R."/>
            <person name="Magrath M.J.L."/>
            <person name="Mikheyev A.S."/>
        </authorList>
    </citation>
    <scope>NUCLEOTIDE SEQUENCE [LARGE SCALE GENOMIC DNA]</scope>
    <source>
        <strain evidence="2">Daus_M_001</strain>
        <tissue evidence="2">Leg muscle</tissue>
    </source>
</reference>
<dbReference type="EMBL" id="JARBHB010000008">
    <property type="protein sequence ID" value="KAJ8876360.1"/>
    <property type="molecule type" value="Genomic_DNA"/>
</dbReference>